<dbReference type="AlphaFoldDB" id="E1R781"/>
<dbReference type="STRING" id="573413.Spirs_3498"/>
<dbReference type="GO" id="GO:0006355">
    <property type="term" value="P:regulation of DNA-templated transcription"/>
    <property type="evidence" value="ECO:0007669"/>
    <property type="project" value="InterPro"/>
</dbReference>
<keyword evidence="1" id="KW-0805">Transcription regulation</keyword>
<dbReference type="SUPFAM" id="SSF46894">
    <property type="entry name" value="C-terminal effector domain of the bipartite response regulators"/>
    <property type="match status" value="1"/>
</dbReference>
<organism evidence="6 7">
    <name type="scientific">Sediminispirochaeta smaragdinae (strain DSM 11293 / JCM 15392 / SEBR 4228)</name>
    <name type="common">Spirochaeta smaragdinae</name>
    <dbReference type="NCBI Taxonomy" id="573413"/>
    <lineage>
        <taxon>Bacteria</taxon>
        <taxon>Pseudomonadati</taxon>
        <taxon>Spirochaetota</taxon>
        <taxon>Spirochaetia</taxon>
        <taxon>Spirochaetales</taxon>
        <taxon>Spirochaetaceae</taxon>
        <taxon>Sediminispirochaeta</taxon>
    </lineage>
</organism>
<evidence type="ECO:0000256" key="3">
    <source>
        <dbReference type="ARBA" id="ARBA00023163"/>
    </source>
</evidence>
<name>E1R781_SEDSS</name>
<gene>
    <name evidence="6" type="ordered locus">Spirs_3498</name>
</gene>
<accession>E1R781</accession>
<feature type="domain" description="HTH luxR-type" evidence="5">
    <location>
        <begin position="193"/>
        <end position="258"/>
    </location>
</feature>
<dbReference type="GO" id="GO:0003677">
    <property type="term" value="F:DNA binding"/>
    <property type="evidence" value="ECO:0007669"/>
    <property type="project" value="UniProtKB-KW"/>
</dbReference>
<dbReference type="PANTHER" id="PTHR44688:SF16">
    <property type="entry name" value="DNA-BINDING TRANSCRIPTIONAL ACTIVATOR DEVR_DOSR"/>
    <property type="match status" value="1"/>
</dbReference>
<keyword evidence="3" id="KW-0804">Transcription</keyword>
<dbReference type="KEGG" id="ssm:Spirs_3498"/>
<dbReference type="Proteomes" id="UP000002318">
    <property type="component" value="Chromosome"/>
</dbReference>
<dbReference type="InterPro" id="IPR036388">
    <property type="entry name" value="WH-like_DNA-bd_sf"/>
</dbReference>
<dbReference type="EMBL" id="CP002116">
    <property type="protein sequence ID" value="ADK82586.1"/>
    <property type="molecule type" value="Genomic_DNA"/>
</dbReference>
<dbReference type="InterPro" id="IPR016032">
    <property type="entry name" value="Sig_transdc_resp-reg_C-effctor"/>
</dbReference>
<dbReference type="PROSITE" id="PS50043">
    <property type="entry name" value="HTH_LUXR_2"/>
    <property type="match status" value="1"/>
</dbReference>
<dbReference type="Gene3D" id="1.10.10.10">
    <property type="entry name" value="Winged helix-like DNA-binding domain superfamily/Winged helix DNA-binding domain"/>
    <property type="match status" value="1"/>
</dbReference>
<dbReference type="HOGENOM" id="CLU_879200_0_0_12"/>
<dbReference type="SMART" id="SM00421">
    <property type="entry name" value="HTH_LUXR"/>
    <property type="match status" value="1"/>
</dbReference>
<dbReference type="PANTHER" id="PTHR44688">
    <property type="entry name" value="DNA-BINDING TRANSCRIPTIONAL ACTIVATOR DEVR_DOSR"/>
    <property type="match status" value="1"/>
</dbReference>
<evidence type="ECO:0000313" key="7">
    <source>
        <dbReference type="Proteomes" id="UP000002318"/>
    </source>
</evidence>
<proteinExistence type="predicted"/>
<keyword evidence="2" id="KW-0238">DNA-binding</keyword>
<dbReference type="PROSITE" id="PS00622">
    <property type="entry name" value="HTH_LUXR_1"/>
    <property type="match status" value="1"/>
</dbReference>
<evidence type="ECO:0000256" key="4">
    <source>
        <dbReference type="SAM" id="Coils"/>
    </source>
</evidence>
<evidence type="ECO:0000313" key="6">
    <source>
        <dbReference type="EMBL" id="ADK82586.1"/>
    </source>
</evidence>
<dbReference type="RefSeq" id="WP_013256045.1">
    <property type="nucleotide sequence ID" value="NC_014364.1"/>
</dbReference>
<protein>
    <submittedName>
        <fullName evidence="6">Transcriptional regulator, LuxR family</fullName>
    </submittedName>
</protein>
<dbReference type="eggNOG" id="COG2197">
    <property type="taxonomic scope" value="Bacteria"/>
</dbReference>
<keyword evidence="7" id="KW-1185">Reference proteome</keyword>
<dbReference type="CDD" id="cd06170">
    <property type="entry name" value="LuxR_C_like"/>
    <property type="match status" value="1"/>
</dbReference>
<reference evidence="6 7" key="1">
    <citation type="journal article" date="2010" name="Stand. Genomic Sci.">
        <title>Complete genome sequence of Spirochaeta smaragdinae type strain (SEBR 4228).</title>
        <authorList>
            <person name="Mavromatis K."/>
            <person name="Yasawong M."/>
            <person name="Chertkov O."/>
            <person name="Lapidus A."/>
            <person name="Lucas S."/>
            <person name="Nolan M."/>
            <person name="Del Rio T.G."/>
            <person name="Tice H."/>
            <person name="Cheng J.F."/>
            <person name="Pitluck S."/>
            <person name="Liolios K."/>
            <person name="Ivanova N."/>
            <person name="Tapia R."/>
            <person name="Han C."/>
            <person name="Bruce D."/>
            <person name="Goodwin L."/>
            <person name="Pati A."/>
            <person name="Chen A."/>
            <person name="Palaniappan K."/>
            <person name="Land M."/>
            <person name="Hauser L."/>
            <person name="Chang Y.J."/>
            <person name="Jeffries C.D."/>
            <person name="Detter J.C."/>
            <person name="Rohde M."/>
            <person name="Brambilla E."/>
            <person name="Spring S."/>
            <person name="Goker M."/>
            <person name="Sikorski J."/>
            <person name="Woyke T."/>
            <person name="Bristow J."/>
            <person name="Eisen J.A."/>
            <person name="Markowitz V."/>
            <person name="Hugenholtz P."/>
            <person name="Klenk H.P."/>
            <person name="Kyrpides N.C."/>
        </authorList>
    </citation>
    <scope>NUCLEOTIDE SEQUENCE [LARGE SCALE GENOMIC DNA]</scope>
    <source>
        <strain evidence="7">DSM 11293 / JCM 15392 / SEBR 4228</strain>
    </source>
</reference>
<dbReference type="InterPro" id="IPR000792">
    <property type="entry name" value="Tscrpt_reg_LuxR_C"/>
</dbReference>
<sequence length="258" mass="28845">MREALREREKELDSLYRIAHLLAGYRGSETTLLAESGTILRSAMSRPDNCKVECSIRTIGDQPQKEQNLLFSASASLSEVEELFLVLTATAGEMDLLEREKSLLSSAVKLIAEALCRLRLEAKINAKNQALAELIEHLRNSEQEQGKAIRRHLYTAIFPMLERVRALLDEDDKRKLDLVASGLEAICKPSSLPNMVSMPLTPRELEICNMVRSGLTSKTIADSLNICTETVERHRCSIRKKIGIAGSGENLQHYLLTL</sequence>
<keyword evidence="4" id="KW-0175">Coiled coil</keyword>
<feature type="coiled-coil region" evidence="4">
    <location>
        <begin position="117"/>
        <end position="144"/>
    </location>
</feature>
<evidence type="ECO:0000256" key="1">
    <source>
        <dbReference type="ARBA" id="ARBA00023015"/>
    </source>
</evidence>
<dbReference type="PRINTS" id="PR00038">
    <property type="entry name" value="HTHLUXR"/>
</dbReference>
<evidence type="ECO:0000256" key="2">
    <source>
        <dbReference type="ARBA" id="ARBA00023125"/>
    </source>
</evidence>
<dbReference type="Pfam" id="PF00196">
    <property type="entry name" value="GerE"/>
    <property type="match status" value="1"/>
</dbReference>
<evidence type="ECO:0000259" key="5">
    <source>
        <dbReference type="PROSITE" id="PS50043"/>
    </source>
</evidence>